<feature type="domain" description="DUF4097" evidence="2">
    <location>
        <begin position="131"/>
        <end position="303"/>
    </location>
</feature>
<dbReference type="Proteomes" id="UP000618382">
    <property type="component" value="Unassembled WGS sequence"/>
</dbReference>
<evidence type="ECO:0000313" key="5">
    <source>
        <dbReference type="Proteomes" id="UP000577956"/>
    </source>
</evidence>
<evidence type="ECO:0000256" key="1">
    <source>
        <dbReference type="SAM" id="MobiDB-lite"/>
    </source>
</evidence>
<reference evidence="4 5" key="1">
    <citation type="submission" date="2020-07" db="EMBL/GenBank/DDBJ databases">
        <title>Sequencing the genomes of 1000 actinobacteria strains.</title>
        <authorList>
            <person name="Klenk H.-P."/>
        </authorList>
    </citation>
    <scope>NUCLEOTIDE SEQUENCE [LARGE SCALE GENOMIC DNA]</scope>
    <source>
        <strain evidence="4 5">DSM 24482</strain>
    </source>
</reference>
<dbReference type="RefSeq" id="WP_140457738.1">
    <property type="nucleotide sequence ID" value="NZ_BAABFI010000002.1"/>
</dbReference>
<gene>
    <name evidence="4" type="ORF">BKA21_001597</name>
    <name evidence="3" type="ORF">Col01nite_01040</name>
</gene>
<keyword evidence="6" id="KW-1185">Reference proteome</keyword>
<proteinExistence type="predicted"/>
<reference evidence="3 6" key="2">
    <citation type="submission" date="2021-01" db="EMBL/GenBank/DDBJ databases">
        <title>Whole genome shotgun sequence of Cellulomonas oligotrophica NBRC 109435.</title>
        <authorList>
            <person name="Komaki H."/>
            <person name="Tamura T."/>
        </authorList>
    </citation>
    <scope>NUCLEOTIDE SEQUENCE [LARGE SCALE GENOMIC DNA]</scope>
    <source>
        <strain evidence="3 6">NBRC 109435</strain>
    </source>
</reference>
<dbReference type="InterPro" id="IPR025164">
    <property type="entry name" value="Toastrack_DUF4097"/>
</dbReference>
<organism evidence="4 5">
    <name type="scientific">Cellulomonas oligotrophica</name>
    <dbReference type="NCBI Taxonomy" id="931536"/>
    <lineage>
        <taxon>Bacteria</taxon>
        <taxon>Bacillati</taxon>
        <taxon>Actinomycetota</taxon>
        <taxon>Actinomycetes</taxon>
        <taxon>Micrococcales</taxon>
        <taxon>Cellulomonadaceae</taxon>
        <taxon>Cellulomonas</taxon>
    </lineage>
</organism>
<accession>A0A7Y9FEV6</accession>
<dbReference type="EMBL" id="BONN01000001">
    <property type="protein sequence ID" value="GIG30945.1"/>
    <property type="molecule type" value="Genomic_DNA"/>
</dbReference>
<dbReference type="Proteomes" id="UP000577956">
    <property type="component" value="Unassembled WGS sequence"/>
</dbReference>
<dbReference type="EMBL" id="JACCBK010000001">
    <property type="protein sequence ID" value="NYD86048.1"/>
    <property type="molecule type" value="Genomic_DNA"/>
</dbReference>
<evidence type="ECO:0000313" key="3">
    <source>
        <dbReference type="EMBL" id="GIG30945.1"/>
    </source>
</evidence>
<dbReference type="Pfam" id="PF13349">
    <property type="entry name" value="DUF4097"/>
    <property type="match status" value="1"/>
</dbReference>
<comment type="caution">
    <text evidence="4">The sequence shown here is derived from an EMBL/GenBank/DDBJ whole genome shotgun (WGS) entry which is preliminary data.</text>
</comment>
<evidence type="ECO:0000313" key="4">
    <source>
        <dbReference type="EMBL" id="NYD86048.1"/>
    </source>
</evidence>
<sequence length="308" mass="30483">MSTPTTDATPTHVDGPPAAPTRSPLARALTVTGAGLGLVVVGLGGVQLADHLTATTTSATASYATAPVVELVADGDVDVVGGAPGARVDVERTARSGFTGPSYTVQEGADRLVVEHRCTPGPFGGTCSGSLAVRVPDGTQVVLRTSDGEVRVAGVVGDVEARTGDGGVDISDVDGAVRLDTGDGDVTVAEVTGAVVARSGDGVLHVLGAGGDVEARTGDGDVRLDGARGDVVLRTGDGTMDVRAVDGDVEATSGDGDVTVHGTGAPVALTTVTGDGRVVVDAPTDPTATRTVTIRTGDGDITYRNPTP</sequence>
<protein>
    <recommendedName>
        <fullName evidence="2">DUF4097 domain-containing protein</fullName>
    </recommendedName>
</protein>
<feature type="region of interest" description="Disordered" evidence="1">
    <location>
        <begin position="1"/>
        <end position="22"/>
    </location>
</feature>
<evidence type="ECO:0000259" key="2">
    <source>
        <dbReference type="Pfam" id="PF13349"/>
    </source>
</evidence>
<name>A0A7Y9FEV6_9CELL</name>
<dbReference type="AlphaFoldDB" id="A0A7Y9FEV6"/>
<evidence type="ECO:0000313" key="6">
    <source>
        <dbReference type="Proteomes" id="UP000618382"/>
    </source>
</evidence>